<sequence length="504" mass="56671">MWEFVDNTHVIAGQDERTKQKIRRHVMRNYRRQQRGDQKKQCQEQLVTGNNTTKSTSSLVHGRFKDAQPLNVDDCLRPYTSQFQTEGNRLLYQRTLAIEDSIPKALSNPSETLCWQLDIFLPRLCPHASWLKLLRPLLGHVPHTDLATQALATSLRSSALGRTHEVSYRTAILNYARAVSALRQAFDEPDHQMSDWTLLSVALLAMCEILLTPRSSARARNVRSHWQGVSAIFLARPEGLEMSSLATALWFAWWEPISGIPTANGASSPFERRSWIMLKPPESCGGFGGLVAATNELLIWLPRLIQGARMMAMGLAEDGKIHETVRLARNMLKIRDEEGETAAICRAPLVKTKDEELRAFSPFQYQFSSAEELYAMSLYWGTRAWLIGVCLSISHSGHASLDLQDAMIEYNRNAANILMCWESAEAEGAFVTLGVTESLIHAREALRHMKYLRGVPTATVRSWILSKLGHEYNAFVQDDVSEAAMDTATRMLLGGPMRGFIAKT</sequence>
<protein>
    <submittedName>
        <fullName evidence="1">Uncharacterized protein</fullName>
    </submittedName>
</protein>
<gene>
    <name evidence="1" type="ORF">R9X50_00729300</name>
</gene>
<organism evidence="1 2">
    <name type="scientific">Acrodontium crateriforme</name>
    <dbReference type="NCBI Taxonomy" id="150365"/>
    <lineage>
        <taxon>Eukaryota</taxon>
        <taxon>Fungi</taxon>
        <taxon>Dikarya</taxon>
        <taxon>Ascomycota</taxon>
        <taxon>Pezizomycotina</taxon>
        <taxon>Dothideomycetes</taxon>
        <taxon>Dothideomycetidae</taxon>
        <taxon>Mycosphaerellales</taxon>
        <taxon>Teratosphaeriaceae</taxon>
        <taxon>Acrodontium</taxon>
    </lineage>
</organism>
<reference evidence="1 2" key="1">
    <citation type="submission" date="2023-11" db="EMBL/GenBank/DDBJ databases">
        <title>An acidophilic fungus is an integral part of prey digestion in a carnivorous sundew plant.</title>
        <authorList>
            <person name="Tsai I.J."/>
        </authorList>
    </citation>
    <scope>NUCLEOTIDE SEQUENCE [LARGE SCALE GENOMIC DNA]</scope>
    <source>
        <strain evidence="1">169a</strain>
    </source>
</reference>
<name>A0AAQ3MB95_9PEZI</name>
<evidence type="ECO:0000313" key="1">
    <source>
        <dbReference type="EMBL" id="WPH04402.1"/>
    </source>
</evidence>
<evidence type="ECO:0000313" key="2">
    <source>
        <dbReference type="Proteomes" id="UP001303373"/>
    </source>
</evidence>
<proteinExistence type="predicted"/>
<dbReference type="Proteomes" id="UP001303373">
    <property type="component" value="Chromosome 13"/>
</dbReference>
<keyword evidence="2" id="KW-1185">Reference proteome</keyword>
<accession>A0AAQ3MB95</accession>
<dbReference type="EMBL" id="CP138592">
    <property type="protein sequence ID" value="WPH04402.1"/>
    <property type="molecule type" value="Genomic_DNA"/>
</dbReference>
<dbReference type="AlphaFoldDB" id="A0AAQ3MB95"/>